<proteinExistence type="predicted"/>
<dbReference type="AlphaFoldDB" id="A0AAW6H040"/>
<name>A0AAW6H040_BACUN</name>
<dbReference type="GO" id="GO:0004180">
    <property type="term" value="F:carboxypeptidase activity"/>
    <property type="evidence" value="ECO:0007669"/>
    <property type="project" value="UniProtKB-KW"/>
</dbReference>
<dbReference type="FunFam" id="2.60.40.1120:FF:000003">
    <property type="entry name" value="Outer membrane protein Omp121"/>
    <property type="match status" value="1"/>
</dbReference>
<evidence type="ECO:0000256" key="1">
    <source>
        <dbReference type="SAM" id="SignalP"/>
    </source>
</evidence>
<dbReference type="Proteomes" id="UP001222603">
    <property type="component" value="Unassembled WGS sequence"/>
</dbReference>
<dbReference type="EMBL" id="JAQNSI010000291">
    <property type="protein sequence ID" value="MDC1900988.1"/>
    <property type="molecule type" value="Genomic_DNA"/>
</dbReference>
<dbReference type="Gene3D" id="2.60.40.1120">
    <property type="entry name" value="Carboxypeptidase-like, regulatory domain"/>
    <property type="match status" value="1"/>
</dbReference>
<feature type="signal peptide" evidence="1">
    <location>
        <begin position="1"/>
        <end position="29"/>
    </location>
</feature>
<gene>
    <name evidence="2" type="ORF">POZ10_10180</name>
</gene>
<keyword evidence="1" id="KW-0732">Signal</keyword>
<organism evidence="2 3">
    <name type="scientific">Bacteroides uniformis</name>
    <dbReference type="NCBI Taxonomy" id="820"/>
    <lineage>
        <taxon>Bacteria</taxon>
        <taxon>Pseudomonadati</taxon>
        <taxon>Bacteroidota</taxon>
        <taxon>Bacteroidia</taxon>
        <taxon>Bacteroidales</taxon>
        <taxon>Bacteroidaceae</taxon>
        <taxon>Bacteroides</taxon>
    </lineage>
</organism>
<evidence type="ECO:0000313" key="2">
    <source>
        <dbReference type="EMBL" id="MDC1900988.1"/>
    </source>
</evidence>
<dbReference type="Pfam" id="PF13715">
    <property type="entry name" value="CarbopepD_reg_2"/>
    <property type="match status" value="1"/>
</dbReference>
<dbReference type="InterPro" id="IPR008969">
    <property type="entry name" value="CarboxyPept-like_regulatory"/>
</dbReference>
<evidence type="ECO:0000313" key="3">
    <source>
        <dbReference type="Proteomes" id="UP001222603"/>
    </source>
</evidence>
<keyword evidence="2" id="KW-0121">Carboxypeptidase</keyword>
<comment type="caution">
    <text evidence="2">The sequence shown here is derived from an EMBL/GenBank/DDBJ whole genome shotgun (WGS) entry which is preliminary data.</text>
</comment>
<keyword evidence="2" id="KW-0645">Protease</keyword>
<feature type="chain" id="PRO_5043902394" evidence="1">
    <location>
        <begin position="30"/>
        <end position="133"/>
    </location>
</feature>
<dbReference type="RefSeq" id="WP_272201849.1">
    <property type="nucleotide sequence ID" value="NZ_JAQNSI010000291.1"/>
</dbReference>
<reference evidence="2" key="1">
    <citation type="submission" date="2022-10" db="EMBL/GenBank/DDBJ databases">
        <title>Human gut microbiome strain richness.</title>
        <authorList>
            <person name="Chen-Liaw A."/>
        </authorList>
    </citation>
    <scope>NUCLEOTIDE SEQUENCE</scope>
    <source>
        <strain evidence="2">1001713st1_F9_1001713B170221_170320</strain>
    </source>
</reference>
<protein>
    <submittedName>
        <fullName evidence="2">Carboxypeptidase-like regulatory domain-containing protein</fullName>
    </submittedName>
</protein>
<sequence length="133" mass="14330">MKTIVRQIKQKRLMVLVLFLLVGMTSVFAQKHVSVSGRITDELNEPMIGVSVLEKGTTNGVITDLDGNYTLSASEGSTIVFSYIGYVTQEKKAVAGTMNIILKEDSKTLDEVVVVGYGVQKKSSVTGAISSVK</sequence>
<feature type="non-terminal residue" evidence="2">
    <location>
        <position position="133"/>
    </location>
</feature>
<accession>A0AAW6H040</accession>
<keyword evidence="2" id="KW-0378">Hydrolase</keyword>
<dbReference type="SUPFAM" id="SSF49464">
    <property type="entry name" value="Carboxypeptidase regulatory domain-like"/>
    <property type="match status" value="1"/>
</dbReference>